<gene>
    <name evidence="1" type="ORF">H8R02_05225</name>
</gene>
<accession>A0A923M5N5</accession>
<dbReference type="AlphaFoldDB" id="A0A923M5N5"/>
<comment type="caution">
    <text evidence="1">The sequence shown here is derived from an EMBL/GenBank/DDBJ whole genome shotgun (WGS) entry which is preliminary data.</text>
</comment>
<dbReference type="EMBL" id="JACORU010000001">
    <property type="protein sequence ID" value="MBC5763840.1"/>
    <property type="molecule type" value="Genomic_DNA"/>
</dbReference>
<protein>
    <submittedName>
        <fullName evidence="1">Uncharacterized protein</fullName>
    </submittedName>
</protein>
<dbReference type="RefSeq" id="WP_187080259.1">
    <property type="nucleotide sequence ID" value="NZ_JACORU010000001.1"/>
</dbReference>
<evidence type="ECO:0000313" key="2">
    <source>
        <dbReference type="Proteomes" id="UP000596827"/>
    </source>
</evidence>
<name>A0A923M5N5_9BURK</name>
<organism evidence="1 2">
    <name type="scientific">Ramlibacter albus</name>
    <dbReference type="NCBI Taxonomy" id="2079448"/>
    <lineage>
        <taxon>Bacteria</taxon>
        <taxon>Pseudomonadati</taxon>
        <taxon>Pseudomonadota</taxon>
        <taxon>Betaproteobacteria</taxon>
        <taxon>Burkholderiales</taxon>
        <taxon>Comamonadaceae</taxon>
        <taxon>Ramlibacter</taxon>
    </lineage>
</organism>
<keyword evidence="2" id="KW-1185">Reference proteome</keyword>
<proteinExistence type="predicted"/>
<sequence>MSRFVHIEYPTRHPGVVRLERTARVIRKAHVGTYFLAALAFIGAPVRKLAAALGTSAGKWAEARRQAREDEKLWNLALTDARVMADLSRAMGAEALNIKRYY</sequence>
<evidence type="ECO:0000313" key="1">
    <source>
        <dbReference type="EMBL" id="MBC5763840.1"/>
    </source>
</evidence>
<dbReference type="Proteomes" id="UP000596827">
    <property type="component" value="Unassembled WGS sequence"/>
</dbReference>
<reference evidence="1" key="1">
    <citation type="submission" date="2020-08" db="EMBL/GenBank/DDBJ databases">
        <title>Ramlibacter sp. GTP1 16S ribosomal RNA gene genome sequencing and assembly.</title>
        <authorList>
            <person name="Kang M."/>
        </authorList>
    </citation>
    <scope>NUCLEOTIDE SEQUENCE</scope>
    <source>
        <strain evidence="1">GTP1</strain>
    </source>
</reference>